<dbReference type="GO" id="GO:0045151">
    <property type="term" value="P:acetoin biosynthetic process"/>
    <property type="evidence" value="ECO:0007669"/>
    <property type="project" value="UniProtKB-KW"/>
</dbReference>
<dbReference type="HOGENOM" id="CLU_1150511_0_0_10"/>
<keyword evidence="8" id="KW-0456">Lyase</keyword>
<accession>A9DIA0</accession>
<evidence type="ECO:0000256" key="8">
    <source>
        <dbReference type="ARBA" id="ARBA00023239"/>
    </source>
</evidence>
<dbReference type="eggNOG" id="COG3527">
    <property type="taxonomic scope" value="Bacteria"/>
</dbReference>
<dbReference type="SUPFAM" id="SSF117856">
    <property type="entry name" value="AF0104/ALDC/Ptd012-like"/>
    <property type="match status" value="1"/>
</dbReference>
<organism evidence="9 10">
    <name type="scientific">Kordia algicida OT-1</name>
    <dbReference type="NCBI Taxonomy" id="391587"/>
    <lineage>
        <taxon>Bacteria</taxon>
        <taxon>Pseudomonadati</taxon>
        <taxon>Bacteroidota</taxon>
        <taxon>Flavobacteriia</taxon>
        <taxon>Flavobacteriales</taxon>
        <taxon>Flavobacteriaceae</taxon>
        <taxon>Kordia</taxon>
    </lineage>
</organism>
<dbReference type="PANTHER" id="PTHR35524:SF1">
    <property type="entry name" value="ALPHA-ACETOLACTATE DECARBOXYLASE"/>
    <property type="match status" value="1"/>
</dbReference>
<evidence type="ECO:0000256" key="5">
    <source>
        <dbReference type="ARBA" id="ARBA00020164"/>
    </source>
</evidence>
<proteinExistence type="inferred from homology"/>
<evidence type="ECO:0000313" key="9">
    <source>
        <dbReference type="EMBL" id="EDP97861.1"/>
    </source>
</evidence>
<dbReference type="EMBL" id="ABIB01000001">
    <property type="protein sequence ID" value="EDP97861.1"/>
    <property type="molecule type" value="Genomic_DNA"/>
</dbReference>
<dbReference type="Gene3D" id="3.30.1330.80">
    <property type="entry name" value="Hypothetical protein, similar to alpha- acetolactate decarboxylase, domain 2"/>
    <property type="match status" value="1"/>
</dbReference>
<dbReference type="STRING" id="391587.KAOT1_11627"/>
<evidence type="ECO:0000313" key="10">
    <source>
        <dbReference type="Proteomes" id="UP000002945"/>
    </source>
</evidence>
<keyword evidence="6" id="KW-0210">Decarboxylase</keyword>
<evidence type="ECO:0000256" key="6">
    <source>
        <dbReference type="ARBA" id="ARBA00022793"/>
    </source>
</evidence>
<name>A9DIA0_9FLAO</name>
<dbReference type="RefSeq" id="WP_007094875.1">
    <property type="nucleotide sequence ID" value="NZ_CP142125.1"/>
</dbReference>
<keyword evidence="7" id="KW-0005">Acetoin biosynthesis</keyword>
<dbReference type="AlphaFoldDB" id="A9DIA0"/>
<protein>
    <recommendedName>
        <fullName evidence="5">Alpha-acetolactate decarboxylase</fullName>
        <ecNumber evidence="4">4.1.1.5</ecNumber>
    </recommendedName>
</protein>
<evidence type="ECO:0000256" key="4">
    <source>
        <dbReference type="ARBA" id="ARBA00013204"/>
    </source>
</evidence>
<dbReference type="EC" id="4.1.1.5" evidence="4"/>
<dbReference type="UniPathway" id="UPA00626">
    <property type="reaction ID" value="UER00678"/>
</dbReference>
<gene>
    <name evidence="9" type="ORF">KAOT1_11627</name>
</gene>
<evidence type="ECO:0000256" key="3">
    <source>
        <dbReference type="ARBA" id="ARBA00007106"/>
    </source>
</evidence>
<dbReference type="Proteomes" id="UP000002945">
    <property type="component" value="Unassembled WGS sequence"/>
</dbReference>
<dbReference type="PANTHER" id="PTHR35524">
    <property type="entry name" value="ALPHA-ACETOLACTATE DECARBOXYLASE"/>
    <property type="match status" value="1"/>
</dbReference>
<evidence type="ECO:0000256" key="1">
    <source>
        <dbReference type="ARBA" id="ARBA00001784"/>
    </source>
</evidence>
<sequence length="241" mass="26882">MNIFKNILGVLVISCVIGCNSSSKEKTATIYKDVKIVSAMKNVMWKGELQGKINLDTIADKNGLYGIGPVSYLSGELLINNGNSYVSKVTSDTTMIVEKDFKVTAPFFVYANVTEWTQIELPSNIKTVKDIEAFVDEKTKTFKRPFAFKLAGTLKTATIHIQNLPKGTKVSSPTEAHQGQVNYQLENEEVEIIGFFSTEHKGIFTHHDANIHLHLITKNEDKMGHLDAVTIDKMTLFLPKK</sequence>
<dbReference type="OrthoDB" id="824310at2"/>
<dbReference type="Pfam" id="PF03306">
    <property type="entry name" value="AAL_decarboxy"/>
    <property type="match status" value="1"/>
</dbReference>
<comment type="pathway">
    <text evidence="2">Polyol metabolism; (R,R)-butane-2,3-diol biosynthesis; (R,R)-butane-2,3-diol from pyruvate: step 2/3.</text>
</comment>
<evidence type="ECO:0000256" key="2">
    <source>
        <dbReference type="ARBA" id="ARBA00005170"/>
    </source>
</evidence>
<keyword evidence="10" id="KW-1185">Reference proteome</keyword>
<dbReference type="InterPro" id="IPR005128">
    <property type="entry name" value="Acetolactate_a_deCO2ase"/>
</dbReference>
<comment type="similarity">
    <text evidence="3">Belongs to the alpha-acetolactate decarboxylase family.</text>
</comment>
<comment type="catalytic activity">
    <reaction evidence="1">
        <text>(2S)-2-acetolactate + H(+) = (R)-acetoin + CO2</text>
        <dbReference type="Rhea" id="RHEA:21580"/>
        <dbReference type="ChEBI" id="CHEBI:15378"/>
        <dbReference type="ChEBI" id="CHEBI:15686"/>
        <dbReference type="ChEBI" id="CHEBI:16526"/>
        <dbReference type="ChEBI" id="CHEBI:58476"/>
        <dbReference type="EC" id="4.1.1.5"/>
    </reaction>
</comment>
<reference evidence="9 10" key="1">
    <citation type="journal article" date="2011" name="J. Bacteriol.">
        <title>Genome sequence of the algicidal bacterium Kordia algicida OT-1.</title>
        <authorList>
            <person name="Lee H.S."/>
            <person name="Kang S.G."/>
            <person name="Kwon K.K."/>
            <person name="Lee J.H."/>
            <person name="Kim S.J."/>
        </authorList>
    </citation>
    <scope>NUCLEOTIDE SEQUENCE [LARGE SCALE GENOMIC DNA]</scope>
    <source>
        <strain evidence="9 10">OT-1</strain>
    </source>
</reference>
<dbReference type="GO" id="GO:0047605">
    <property type="term" value="F:acetolactate decarboxylase activity"/>
    <property type="evidence" value="ECO:0007669"/>
    <property type="project" value="UniProtKB-EC"/>
</dbReference>
<comment type="caution">
    <text evidence="9">The sequence shown here is derived from an EMBL/GenBank/DDBJ whole genome shotgun (WGS) entry which is preliminary data.</text>
</comment>
<evidence type="ECO:0000256" key="7">
    <source>
        <dbReference type="ARBA" id="ARBA00023061"/>
    </source>
</evidence>